<reference evidence="1" key="2">
    <citation type="submission" date="2020-09" db="EMBL/GenBank/DDBJ databases">
        <authorList>
            <person name="Sun Q."/>
            <person name="Ohkuma M."/>
        </authorList>
    </citation>
    <scope>NUCLEOTIDE SEQUENCE</scope>
    <source>
        <strain evidence="1">JCM 4637</strain>
    </source>
</reference>
<dbReference type="Proteomes" id="UP000638353">
    <property type="component" value="Unassembled WGS sequence"/>
</dbReference>
<evidence type="ECO:0000313" key="2">
    <source>
        <dbReference type="Proteomes" id="UP000638353"/>
    </source>
</evidence>
<name>A0A919CG22_9ACTN</name>
<gene>
    <name evidence="1" type="ORF">GCM10010334_83090</name>
</gene>
<accession>A0A919CG22</accession>
<organism evidence="1 2">
    <name type="scientific">Streptomyces finlayi</name>
    <dbReference type="NCBI Taxonomy" id="67296"/>
    <lineage>
        <taxon>Bacteria</taxon>
        <taxon>Bacillati</taxon>
        <taxon>Actinomycetota</taxon>
        <taxon>Actinomycetes</taxon>
        <taxon>Kitasatosporales</taxon>
        <taxon>Streptomycetaceae</taxon>
        <taxon>Streptomyces</taxon>
    </lineage>
</organism>
<dbReference type="AlphaFoldDB" id="A0A919CG22"/>
<proteinExistence type="predicted"/>
<dbReference type="EMBL" id="BMVC01000034">
    <property type="protein sequence ID" value="GHD19422.1"/>
    <property type="molecule type" value="Genomic_DNA"/>
</dbReference>
<evidence type="ECO:0000313" key="1">
    <source>
        <dbReference type="EMBL" id="GHD19422.1"/>
    </source>
</evidence>
<comment type="caution">
    <text evidence="1">The sequence shown here is derived from an EMBL/GenBank/DDBJ whole genome shotgun (WGS) entry which is preliminary data.</text>
</comment>
<sequence length="79" mass="8943">MCVLQQSLPYPFRDVLLSGDTDSRPGHRLVFAYATLLRLKHPWKAAPWFTAMVYFNPMDNMGARFLAPGGPGESPRYTL</sequence>
<protein>
    <submittedName>
        <fullName evidence="1">Uncharacterized protein</fullName>
    </submittedName>
</protein>
<reference evidence="1" key="1">
    <citation type="journal article" date="2014" name="Int. J. Syst. Evol. Microbiol.">
        <title>Complete genome sequence of Corynebacterium casei LMG S-19264T (=DSM 44701T), isolated from a smear-ripened cheese.</title>
        <authorList>
            <consortium name="US DOE Joint Genome Institute (JGI-PGF)"/>
            <person name="Walter F."/>
            <person name="Albersmeier A."/>
            <person name="Kalinowski J."/>
            <person name="Ruckert C."/>
        </authorList>
    </citation>
    <scope>NUCLEOTIDE SEQUENCE</scope>
    <source>
        <strain evidence="1">JCM 4637</strain>
    </source>
</reference>